<keyword evidence="2" id="KW-1185">Reference proteome</keyword>
<evidence type="ECO:0000313" key="1">
    <source>
        <dbReference type="EMBL" id="PON66380.1"/>
    </source>
</evidence>
<sequence length="103" mass="12234">MLSPFIKDHIYDDPMWPKPPLPPLAPFIQAHQIHVPELRQVEGMCQLLRYITKLEGIQKQDLFVVLYDTYYGQKLLFDELHQYDTYYGQKPMEAIYGEESRTT</sequence>
<protein>
    <submittedName>
        <fullName evidence="1">Uncharacterized protein</fullName>
    </submittedName>
</protein>
<accession>A0A2P5CZ99</accession>
<gene>
    <name evidence="1" type="ORF">PanWU01x14_110350</name>
</gene>
<organism evidence="1 2">
    <name type="scientific">Parasponia andersonii</name>
    <name type="common">Sponia andersonii</name>
    <dbReference type="NCBI Taxonomy" id="3476"/>
    <lineage>
        <taxon>Eukaryota</taxon>
        <taxon>Viridiplantae</taxon>
        <taxon>Streptophyta</taxon>
        <taxon>Embryophyta</taxon>
        <taxon>Tracheophyta</taxon>
        <taxon>Spermatophyta</taxon>
        <taxon>Magnoliopsida</taxon>
        <taxon>eudicotyledons</taxon>
        <taxon>Gunneridae</taxon>
        <taxon>Pentapetalae</taxon>
        <taxon>rosids</taxon>
        <taxon>fabids</taxon>
        <taxon>Rosales</taxon>
        <taxon>Cannabaceae</taxon>
        <taxon>Parasponia</taxon>
    </lineage>
</organism>
<evidence type="ECO:0000313" key="2">
    <source>
        <dbReference type="Proteomes" id="UP000237105"/>
    </source>
</evidence>
<reference evidence="2" key="1">
    <citation type="submission" date="2016-06" db="EMBL/GenBank/DDBJ databases">
        <title>Parallel loss of symbiosis genes in relatives of nitrogen-fixing non-legume Parasponia.</title>
        <authorList>
            <person name="Van Velzen R."/>
            <person name="Holmer R."/>
            <person name="Bu F."/>
            <person name="Rutten L."/>
            <person name="Van Zeijl A."/>
            <person name="Liu W."/>
            <person name="Santuari L."/>
            <person name="Cao Q."/>
            <person name="Sharma T."/>
            <person name="Shen D."/>
            <person name="Roswanjaya Y."/>
            <person name="Wardhani T."/>
            <person name="Kalhor M.S."/>
            <person name="Jansen J."/>
            <person name="Van den Hoogen J."/>
            <person name="Gungor B."/>
            <person name="Hartog M."/>
            <person name="Hontelez J."/>
            <person name="Verver J."/>
            <person name="Yang W.-C."/>
            <person name="Schijlen E."/>
            <person name="Repin R."/>
            <person name="Schilthuizen M."/>
            <person name="Schranz E."/>
            <person name="Heidstra R."/>
            <person name="Miyata K."/>
            <person name="Fedorova E."/>
            <person name="Kohlen W."/>
            <person name="Bisseling T."/>
            <person name="Smit S."/>
            <person name="Geurts R."/>
        </authorList>
    </citation>
    <scope>NUCLEOTIDE SEQUENCE [LARGE SCALE GENOMIC DNA]</scope>
    <source>
        <strain evidence="2">cv. WU1-14</strain>
    </source>
</reference>
<dbReference type="EMBL" id="JXTB01000080">
    <property type="protein sequence ID" value="PON66380.1"/>
    <property type="molecule type" value="Genomic_DNA"/>
</dbReference>
<dbReference type="AlphaFoldDB" id="A0A2P5CZ99"/>
<comment type="caution">
    <text evidence="1">The sequence shown here is derived from an EMBL/GenBank/DDBJ whole genome shotgun (WGS) entry which is preliminary data.</text>
</comment>
<proteinExistence type="predicted"/>
<dbReference type="Proteomes" id="UP000237105">
    <property type="component" value="Unassembled WGS sequence"/>
</dbReference>
<name>A0A2P5CZ99_PARAD</name>